<protein>
    <submittedName>
        <fullName evidence="1">Uncharacterized protein</fullName>
    </submittedName>
</protein>
<dbReference type="Proteomes" id="UP000800235">
    <property type="component" value="Unassembled WGS sequence"/>
</dbReference>
<evidence type="ECO:0000313" key="2">
    <source>
        <dbReference type="Proteomes" id="UP000800235"/>
    </source>
</evidence>
<accession>A0A9P4TTB6</accession>
<sequence length="280" mass="31296">MVSTRAKTTAYNARRAEKFERAISYIPPRQPDSEPVYISYLRSTRNHALADDCVWEKWDSTPPTIRGTHDATLADAVTNGEINEEEIVARRSPEEKAAAGTKLREARKIAIAQDVVARTYADAFILRAVVDGIMEWPIGEHAIIPQASSSASAATAPLSQIPSNSNSTTIAGSLNNHTVSEPRFAARLVPWTALTKEQRVQYEASEANKAKLDALQAIALNKPDRSLRQSALLYRAARRHRHELPLHDTPELHASRKRILQRMAQKKKMRLPSPWNDHES</sequence>
<gene>
    <name evidence="1" type="ORF">EJ08DRAFT_726188</name>
</gene>
<organism evidence="1 2">
    <name type="scientific">Tothia fuscella</name>
    <dbReference type="NCBI Taxonomy" id="1048955"/>
    <lineage>
        <taxon>Eukaryota</taxon>
        <taxon>Fungi</taxon>
        <taxon>Dikarya</taxon>
        <taxon>Ascomycota</taxon>
        <taxon>Pezizomycotina</taxon>
        <taxon>Dothideomycetes</taxon>
        <taxon>Pleosporomycetidae</taxon>
        <taxon>Venturiales</taxon>
        <taxon>Cylindrosympodiaceae</taxon>
        <taxon>Tothia</taxon>
    </lineage>
</organism>
<name>A0A9P4TTB6_9PEZI</name>
<dbReference type="AlphaFoldDB" id="A0A9P4TTB6"/>
<keyword evidence="2" id="KW-1185">Reference proteome</keyword>
<reference evidence="1" key="1">
    <citation type="journal article" date="2020" name="Stud. Mycol.">
        <title>101 Dothideomycetes genomes: a test case for predicting lifestyles and emergence of pathogens.</title>
        <authorList>
            <person name="Haridas S."/>
            <person name="Albert R."/>
            <person name="Binder M."/>
            <person name="Bloem J."/>
            <person name="Labutti K."/>
            <person name="Salamov A."/>
            <person name="Andreopoulos B."/>
            <person name="Baker S."/>
            <person name="Barry K."/>
            <person name="Bills G."/>
            <person name="Bluhm B."/>
            <person name="Cannon C."/>
            <person name="Castanera R."/>
            <person name="Culley D."/>
            <person name="Daum C."/>
            <person name="Ezra D."/>
            <person name="Gonzalez J."/>
            <person name="Henrissat B."/>
            <person name="Kuo A."/>
            <person name="Liang C."/>
            <person name="Lipzen A."/>
            <person name="Lutzoni F."/>
            <person name="Magnuson J."/>
            <person name="Mondo S."/>
            <person name="Nolan M."/>
            <person name="Ohm R."/>
            <person name="Pangilinan J."/>
            <person name="Park H.-J."/>
            <person name="Ramirez L."/>
            <person name="Alfaro M."/>
            <person name="Sun H."/>
            <person name="Tritt A."/>
            <person name="Yoshinaga Y."/>
            <person name="Zwiers L.-H."/>
            <person name="Turgeon B."/>
            <person name="Goodwin S."/>
            <person name="Spatafora J."/>
            <person name="Crous P."/>
            <person name="Grigoriev I."/>
        </authorList>
    </citation>
    <scope>NUCLEOTIDE SEQUENCE</scope>
    <source>
        <strain evidence="1">CBS 130266</strain>
    </source>
</reference>
<dbReference type="EMBL" id="MU007092">
    <property type="protein sequence ID" value="KAF2422163.1"/>
    <property type="molecule type" value="Genomic_DNA"/>
</dbReference>
<comment type="caution">
    <text evidence="1">The sequence shown here is derived from an EMBL/GenBank/DDBJ whole genome shotgun (WGS) entry which is preliminary data.</text>
</comment>
<proteinExistence type="predicted"/>
<evidence type="ECO:0000313" key="1">
    <source>
        <dbReference type="EMBL" id="KAF2422163.1"/>
    </source>
</evidence>